<organism evidence="2 3">
    <name type="scientific">Nocardia rhizosphaerihabitans</name>
    <dbReference type="NCBI Taxonomy" id="1691570"/>
    <lineage>
        <taxon>Bacteria</taxon>
        <taxon>Bacillati</taxon>
        <taxon>Actinomycetota</taxon>
        <taxon>Actinomycetes</taxon>
        <taxon>Mycobacteriales</taxon>
        <taxon>Nocardiaceae</taxon>
        <taxon>Nocardia</taxon>
    </lineage>
</organism>
<feature type="transmembrane region" description="Helical" evidence="1">
    <location>
        <begin position="137"/>
        <end position="157"/>
    </location>
</feature>
<gene>
    <name evidence="2" type="ORF">GCM10011610_10610</name>
</gene>
<name>A0ABQ2K5K1_9NOCA</name>
<protein>
    <recommendedName>
        <fullName evidence="4">DUF1772 domain-containing protein</fullName>
    </recommendedName>
</protein>
<accession>A0ABQ2K5K1</accession>
<evidence type="ECO:0000256" key="1">
    <source>
        <dbReference type="SAM" id="Phobius"/>
    </source>
</evidence>
<dbReference type="EMBL" id="BMNE01000001">
    <property type="protein sequence ID" value="GGN70967.1"/>
    <property type="molecule type" value="Genomic_DNA"/>
</dbReference>
<comment type="caution">
    <text evidence="2">The sequence shown here is derived from an EMBL/GenBank/DDBJ whole genome shotgun (WGS) entry which is preliminary data.</text>
</comment>
<keyword evidence="1" id="KW-0472">Membrane</keyword>
<keyword evidence="1" id="KW-0812">Transmembrane</keyword>
<feature type="transmembrane region" description="Helical" evidence="1">
    <location>
        <begin position="60"/>
        <end position="79"/>
    </location>
</feature>
<evidence type="ECO:0000313" key="3">
    <source>
        <dbReference type="Proteomes" id="UP000658127"/>
    </source>
</evidence>
<proteinExistence type="predicted"/>
<feature type="transmembrane region" description="Helical" evidence="1">
    <location>
        <begin position="6"/>
        <end position="30"/>
    </location>
</feature>
<dbReference type="RefSeq" id="WP_189024303.1">
    <property type="nucleotide sequence ID" value="NZ_BMNE01000001.1"/>
</dbReference>
<sequence length="158" mass="16488">MLVVTGQIIAAVAVLANAVVYGTDVCGAVIMRSVYRKLDDATVTTSAGWGHYYGDKRMPVIGVSGVVTAVLTLLIALVAGQIGAAVAAGITVAALLTWLAFYVRVAKPINTQQTAAAQSGIIPPNARALQDKWDSILKYRVTLQFIAIAGLCAALILF</sequence>
<keyword evidence="1" id="KW-1133">Transmembrane helix</keyword>
<keyword evidence="3" id="KW-1185">Reference proteome</keyword>
<reference evidence="3" key="1">
    <citation type="journal article" date="2019" name="Int. J. Syst. Evol. Microbiol.">
        <title>The Global Catalogue of Microorganisms (GCM) 10K type strain sequencing project: providing services to taxonomists for standard genome sequencing and annotation.</title>
        <authorList>
            <consortium name="The Broad Institute Genomics Platform"/>
            <consortium name="The Broad Institute Genome Sequencing Center for Infectious Disease"/>
            <person name="Wu L."/>
            <person name="Ma J."/>
        </authorList>
    </citation>
    <scope>NUCLEOTIDE SEQUENCE [LARGE SCALE GENOMIC DNA]</scope>
    <source>
        <strain evidence="3">CGMCC 4.7329</strain>
    </source>
</reference>
<evidence type="ECO:0008006" key="4">
    <source>
        <dbReference type="Google" id="ProtNLM"/>
    </source>
</evidence>
<dbReference type="Proteomes" id="UP000658127">
    <property type="component" value="Unassembled WGS sequence"/>
</dbReference>
<evidence type="ECO:0000313" key="2">
    <source>
        <dbReference type="EMBL" id="GGN70967.1"/>
    </source>
</evidence>
<feature type="transmembrane region" description="Helical" evidence="1">
    <location>
        <begin position="85"/>
        <end position="103"/>
    </location>
</feature>